<dbReference type="Proteomes" id="UP000030763">
    <property type="component" value="Unassembled WGS sequence"/>
</dbReference>
<dbReference type="InterPro" id="IPR015915">
    <property type="entry name" value="Kelch-typ_b-propeller"/>
</dbReference>
<dbReference type="AlphaFoldDB" id="U6M774"/>
<protein>
    <submittedName>
        <fullName evidence="1">Protein serine/threonine phosphatase, putative / sortilin</fullName>
    </submittedName>
</protein>
<sequence length="76" mass="8280">MAENPPNPRAAHAACCVDTLQLVVFGGATGGGSLSPEELYLLDLRKEPHLQWLAVPLQGRTPGRRYGHVMGYRSDH</sequence>
<dbReference type="OrthoDB" id="309851at2759"/>
<dbReference type="SUPFAM" id="SSF50965">
    <property type="entry name" value="Galactose oxidase, central domain"/>
    <property type="match status" value="1"/>
</dbReference>
<dbReference type="PANTHER" id="PTHR46422">
    <property type="entry name" value="SERINE/THREONINE-PROTEIN PHOSPHATASE BSL3"/>
    <property type="match status" value="1"/>
</dbReference>
<evidence type="ECO:0000313" key="1">
    <source>
        <dbReference type="EMBL" id="CDJ60037.1"/>
    </source>
</evidence>
<keyword evidence="2" id="KW-1185">Reference proteome</keyword>
<evidence type="ECO:0000313" key="2">
    <source>
        <dbReference type="Proteomes" id="UP000030763"/>
    </source>
</evidence>
<proteinExistence type="predicted"/>
<dbReference type="PANTHER" id="PTHR46422:SF6">
    <property type="entry name" value="SERINE_THREONINE-PROTEIN PHOSPHATASE BSL1"/>
    <property type="match status" value="1"/>
</dbReference>
<dbReference type="InterPro" id="IPR011043">
    <property type="entry name" value="Gal_Oxase/kelch_b-propeller"/>
</dbReference>
<dbReference type="VEuPathDB" id="ToxoDB:EMWEY_00059800"/>
<accession>U6M774</accession>
<reference evidence="1" key="1">
    <citation type="submission" date="2013-10" db="EMBL/GenBank/DDBJ databases">
        <title>Genomic analysis of the causative agents of coccidiosis in chickens.</title>
        <authorList>
            <person name="Reid A.J."/>
            <person name="Blake D."/>
            <person name="Billington K."/>
            <person name="Browne H."/>
            <person name="Dunn M."/>
            <person name="Hung S."/>
            <person name="Kawahara F."/>
            <person name="Miranda-Saavedra D."/>
            <person name="Mourier T."/>
            <person name="Nagra H."/>
            <person name="Otto T.D."/>
            <person name="Rawlings N."/>
            <person name="Sanchez A."/>
            <person name="Sanders M."/>
            <person name="Subramaniam C."/>
            <person name="Tay Y."/>
            <person name="Dear P."/>
            <person name="Doerig C."/>
            <person name="Gruber A."/>
            <person name="Parkinson J."/>
            <person name="Shirley M."/>
            <person name="Wan K.L."/>
            <person name="Berriman M."/>
            <person name="Tomley F."/>
            <person name="Pain A."/>
        </authorList>
    </citation>
    <scope>NUCLEOTIDE SEQUENCE [LARGE SCALE GENOMIC DNA]</scope>
    <source>
        <strain evidence="1">Weybridge</strain>
    </source>
</reference>
<reference evidence="1" key="2">
    <citation type="submission" date="2013-10" db="EMBL/GenBank/DDBJ databases">
        <authorList>
            <person name="Aslett M."/>
        </authorList>
    </citation>
    <scope>NUCLEOTIDE SEQUENCE [LARGE SCALE GENOMIC DNA]</scope>
    <source>
        <strain evidence="1">Weybridge</strain>
    </source>
</reference>
<dbReference type="RefSeq" id="XP_013336682.1">
    <property type="nucleotide sequence ID" value="XM_013481228.1"/>
</dbReference>
<gene>
    <name evidence="1" type="ORF">EMWEY_00059800</name>
</gene>
<name>U6M774_EIMMA</name>
<dbReference type="GeneID" id="25339966"/>
<organism evidence="1 2">
    <name type="scientific">Eimeria maxima</name>
    <name type="common">Coccidian parasite</name>
    <dbReference type="NCBI Taxonomy" id="5804"/>
    <lineage>
        <taxon>Eukaryota</taxon>
        <taxon>Sar</taxon>
        <taxon>Alveolata</taxon>
        <taxon>Apicomplexa</taxon>
        <taxon>Conoidasida</taxon>
        <taxon>Coccidia</taxon>
        <taxon>Eucoccidiorida</taxon>
        <taxon>Eimeriorina</taxon>
        <taxon>Eimeriidae</taxon>
        <taxon>Eimeria</taxon>
    </lineage>
</organism>
<dbReference type="EMBL" id="HG721214">
    <property type="protein sequence ID" value="CDJ60037.1"/>
    <property type="molecule type" value="Genomic_DNA"/>
</dbReference>
<dbReference type="Gene3D" id="2.120.10.80">
    <property type="entry name" value="Kelch-type beta propeller"/>
    <property type="match status" value="1"/>
</dbReference>